<proteinExistence type="predicted"/>
<name>A0A1G5F664_9FLAO</name>
<evidence type="ECO:0000313" key="2">
    <source>
        <dbReference type="Proteomes" id="UP000199354"/>
    </source>
</evidence>
<dbReference type="STRING" id="490189.SAMN02927903_01185"/>
<dbReference type="OrthoDB" id="979487at2"/>
<dbReference type="SUPFAM" id="SSF48371">
    <property type="entry name" value="ARM repeat"/>
    <property type="match status" value="1"/>
</dbReference>
<accession>A0A1G5F664</accession>
<organism evidence="1 2">
    <name type="scientific">Flavobacterium caeni</name>
    <dbReference type="NCBI Taxonomy" id="490189"/>
    <lineage>
        <taxon>Bacteria</taxon>
        <taxon>Pseudomonadati</taxon>
        <taxon>Bacteroidota</taxon>
        <taxon>Flavobacteriia</taxon>
        <taxon>Flavobacteriales</taxon>
        <taxon>Flavobacteriaceae</taxon>
        <taxon>Flavobacterium</taxon>
    </lineage>
</organism>
<protein>
    <recommendedName>
        <fullName evidence="3">Adenylosuccinate lyase</fullName>
    </recommendedName>
</protein>
<reference evidence="1 2" key="1">
    <citation type="submission" date="2016-10" db="EMBL/GenBank/DDBJ databases">
        <authorList>
            <person name="de Groot N.N."/>
        </authorList>
    </citation>
    <scope>NUCLEOTIDE SEQUENCE [LARGE SCALE GENOMIC DNA]</scope>
    <source>
        <strain evidence="1 2">CGMCC 1.7031</strain>
    </source>
</reference>
<dbReference type="Proteomes" id="UP000199354">
    <property type="component" value="Unassembled WGS sequence"/>
</dbReference>
<dbReference type="EMBL" id="FMVF01000005">
    <property type="protein sequence ID" value="SCY34725.1"/>
    <property type="molecule type" value="Genomic_DNA"/>
</dbReference>
<sequence>MDMHFYQRIARSTAHRPIRDQLSGLVFDNPHLLDDLIAVALDPSDQHHHKACWILELVMERHIGWLTPFLDQFCDVLPQLKRDGAVRSMSKICLFAAAHHTKTMDFLSENQLKKITEACFDWLISDAKVAAKAYAMRALVHTGRWQNWVYPELKVVLEMGYSEHSAAYQAACKEVLRKIAKK</sequence>
<dbReference type="AlphaFoldDB" id="A0A1G5F664"/>
<evidence type="ECO:0000313" key="1">
    <source>
        <dbReference type="EMBL" id="SCY34725.1"/>
    </source>
</evidence>
<keyword evidence="2" id="KW-1185">Reference proteome</keyword>
<evidence type="ECO:0008006" key="3">
    <source>
        <dbReference type="Google" id="ProtNLM"/>
    </source>
</evidence>
<dbReference type="InterPro" id="IPR016024">
    <property type="entry name" value="ARM-type_fold"/>
</dbReference>
<gene>
    <name evidence="1" type="ORF">SAMN02927903_01185</name>
</gene>